<dbReference type="Pfam" id="PF11897">
    <property type="entry name" value="DUF3417"/>
    <property type="match status" value="1"/>
</dbReference>
<gene>
    <name evidence="2" type="ORF">HH1059_09520</name>
</gene>
<sequence>MGASLGGVSRLEEPAENLYYSWDRHVRALFVYLDPELWEICGHNPKFFLRRVAQHKLEEAAHLDGFSTKIFVSSVIRIARSIQLQKPVELLSGVR</sequence>
<dbReference type="SUPFAM" id="SSF53756">
    <property type="entry name" value="UDP-Glycosyltransferase/glycogen phosphorylase"/>
    <property type="match status" value="1"/>
</dbReference>
<dbReference type="RefSeq" id="WP_231902026.1">
    <property type="nucleotide sequence ID" value="NZ_AP017372.2"/>
</dbReference>
<protein>
    <submittedName>
        <fullName evidence="2">Glycogen phosphorylase</fullName>
    </submittedName>
</protein>
<dbReference type="Proteomes" id="UP000218890">
    <property type="component" value="Chromosome"/>
</dbReference>
<dbReference type="AlphaFoldDB" id="A0A0X8X9Q8"/>
<dbReference type="EMBL" id="AP017372">
    <property type="protein sequence ID" value="BAU57647.1"/>
    <property type="molecule type" value="Genomic_DNA"/>
</dbReference>
<evidence type="ECO:0000313" key="2">
    <source>
        <dbReference type="EMBL" id="BAU57647.1"/>
    </source>
</evidence>
<dbReference type="KEGG" id="hhk:HH1059_09520"/>
<feature type="domain" description="DUF3417" evidence="1">
    <location>
        <begin position="9"/>
        <end position="69"/>
    </location>
</feature>
<organism evidence="2 3">
    <name type="scientific">Halorhodospira halochloris</name>
    <name type="common">Ectothiorhodospira halochloris</name>
    <dbReference type="NCBI Taxonomy" id="1052"/>
    <lineage>
        <taxon>Bacteria</taxon>
        <taxon>Pseudomonadati</taxon>
        <taxon>Pseudomonadota</taxon>
        <taxon>Gammaproteobacteria</taxon>
        <taxon>Chromatiales</taxon>
        <taxon>Ectothiorhodospiraceae</taxon>
        <taxon>Halorhodospira</taxon>
    </lineage>
</organism>
<reference evidence="2" key="1">
    <citation type="submission" date="2016-02" db="EMBL/GenBank/DDBJ databases">
        <title>Halorhodospira halochloris DSM-1059 complete genome, version 2.</title>
        <authorList>
            <person name="Tsukatani Y."/>
        </authorList>
    </citation>
    <scope>NUCLEOTIDE SEQUENCE</scope>
    <source>
        <strain evidence="2">DSM 1059</strain>
    </source>
</reference>
<accession>A0A0X8X9Q8</accession>
<evidence type="ECO:0000259" key="1">
    <source>
        <dbReference type="Pfam" id="PF11897"/>
    </source>
</evidence>
<name>A0A0X8X9Q8_HALHR</name>
<evidence type="ECO:0000313" key="3">
    <source>
        <dbReference type="Proteomes" id="UP000218890"/>
    </source>
</evidence>
<keyword evidence="3" id="KW-1185">Reference proteome</keyword>
<dbReference type="InterPro" id="IPR024517">
    <property type="entry name" value="Glycogen_phosphorylase_DUF3417"/>
</dbReference>
<proteinExistence type="predicted"/>